<keyword evidence="4" id="KW-0564">Palmitate</keyword>
<dbReference type="InterPro" id="IPR050490">
    <property type="entry name" value="Bact_solute-bd_prot1"/>
</dbReference>
<dbReference type="RefSeq" id="WP_173749935.1">
    <property type="nucleotide sequence ID" value="NZ_JAAITA010000019.1"/>
</dbReference>
<dbReference type="InterPro" id="IPR006059">
    <property type="entry name" value="SBP"/>
</dbReference>
<gene>
    <name evidence="7" type="ORF">G5A70_12320</name>
</gene>
<reference evidence="7 8" key="1">
    <citation type="journal article" date="2020" name="Cell Host Microbe">
        <title>Functional and Genomic Variation between Human-Derived Isolates of Lachnospiraceae Reveals Inter- and Intra-Species Diversity.</title>
        <authorList>
            <person name="Sorbara M.T."/>
            <person name="Littmann E.R."/>
            <person name="Fontana E."/>
            <person name="Moody T.U."/>
            <person name="Kohout C.E."/>
            <person name="Gjonbalaj M."/>
            <person name="Eaton V."/>
            <person name="Seok R."/>
            <person name="Leiner I.M."/>
            <person name="Pamer E.G."/>
        </authorList>
    </citation>
    <scope>NUCLEOTIDE SEQUENCE [LARGE SCALE GENOMIC DNA]</scope>
    <source>
        <strain evidence="7 8">MSK.15.26</strain>
    </source>
</reference>
<dbReference type="PANTHER" id="PTHR43649">
    <property type="entry name" value="ARABINOSE-BINDING PROTEIN-RELATED"/>
    <property type="match status" value="1"/>
</dbReference>
<evidence type="ECO:0000313" key="7">
    <source>
        <dbReference type="EMBL" id="NSJ86939.1"/>
    </source>
</evidence>
<organism evidence="7 8">
    <name type="scientific">Blautia hansenii</name>
    <name type="common">Ruminococcus hansenii</name>
    <dbReference type="NCBI Taxonomy" id="1322"/>
    <lineage>
        <taxon>Bacteria</taxon>
        <taxon>Bacillati</taxon>
        <taxon>Bacillota</taxon>
        <taxon>Clostridia</taxon>
        <taxon>Lachnospirales</taxon>
        <taxon>Lachnospiraceae</taxon>
        <taxon>Blautia</taxon>
    </lineage>
</organism>
<evidence type="ECO:0000256" key="3">
    <source>
        <dbReference type="ARBA" id="ARBA00023136"/>
    </source>
</evidence>
<evidence type="ECO:0000256" key="2">
    <source>
        <dbReference type="ARBA" id="ARBA00022729"/>
    </source>
</evidence>
<keyword evidence="5" id="KW-0449">Lipoprotein</keyword>
<accession>A0ABX2I9A3</accession>
<dbReference type="PANTHER" id="PTHR43649:SF33">
    <property type="entry name" value="POLYGALACTURONAN_RHAMNOGALACTURONAN-BINDING PROTEIN YTCQ"/>
    <property type="match status" value="1"/>
</dbReference>
<keyword evidence="8" id="KW-1185">Reference proteome</keyword>
<dbReference type="Gene3D" id="3.40.190.10">
    <property type="entry name" value="Periplasmic binding protein-like II"/>
    <property type="match status" value="1"/>
</dbReference>
<evidence type="ECO:0000256" key="1">
    <source>
        <dbReference type="ARBA" id="ARBA00022475"/>
    </source>
</evidence>
<keyword evidence="1" id="KW-1003">Cell membrane</keyword>
<dbReference type="PROSITE" id="PS51257">
    <property type="entry name" value="PROKAR_LIPOPROTEIN"/>
    <property type="match status" value="1"/>
</dbReference>
<feature type="signal peptide" evidence="6">
    <location>
        <begin position="1"/>
        <end position="23"/>
    </location>
</feature>
<comment type="caution">
    <text evidence="7">The sequence shown here is derived from an EMBL/GenBank/DDBJ whole genome shotgun (WGS) entry which is preliminary data.</text>
</comment>
<protein>
    <submittedName>
        <fullName evidence="7">Carbohydrate ABC transporter substrate-binding protein</fullName>
    </submittedName>
</protein>
<dbReference type="Proteomes" id="UP000822142">
    <property type="component" value="Unassembled WGS sequence"/>
</dbReference>
<name>A0ABX2I9A3_BLAHA</name>
<evidence type="ECO:0000256" key="4">
    <source>
        <dbReference type="ARBA" id="ARBA00023139"/>
    </source>
</evidence>
<dbReference type="EMBL" id="JAAITA010000019">
    <property type="protein sequence ID" value="NSJ86939.1"/>
    <property type="molecule type" value="Genomic_DNA"/>
</dbReference>
<evidence type="ECO:0000256" key="5">
    <source>
        <dbReference type="ARBA" id="ARBA00023288"/>
    </source>
</evidence>
<dbReference type="SUPFAM" id="SSF53850">
    <property type="entry name" value="Periplasmic binding protein-like II"/>
    <property type="match status" value="1"/>
</dbReference>
<evidence type="ECO:0000313" key="8">
    <source>
        <dbReference type="Proteomes" id="UP000822142"/>
    </source>
</evidence>
<sequence length="446" mass="51058">MKRRITAVLLSSILLLTSCSLNEAERGKLVKEDQEQEKNVELTLFYSGENTNWIAAIQELCEEFMNAYPDITLQMEYSSTESYTEELKTKEAVEEFPDIFEIDNPYMFESAGKLGVIDESIGKLVENPVRIEGEIYALPFYSTSYGIVYNQVLFKKYGLSVPNTYKEFLEVCKVLKQNQVAPLAIGGNENSVESGWINYFFLTQVESRTPGWQEKKQKEEVSFADPDMEHALEEFQNLMTGEYVLEDSIHMGDNEIISRMINQEVAMYYGNPSMLAKIWEAYPRAVDSDKTSMGKEIKNDTVQIRLGWFYMPDNEGKSVVIEKTGAKWAVSAECMKDKKKKGAAETFLRFCYDREHYREILQTMYAIPVTKDAVLYAAPMVQQGVLTDYRYAERSTEFLGNTDTPENFRTDMETVLNSVSANTMSVKTAVKLLDESWQKEIEGQVP</sequence>
<dbReference type="Pfam" id="PF01547">
    <property type="entry name" value="SBP_bac_1"/>
    <property type="match status" value="1"/>
</dbReference>
<feature type="chain" id="PRO_5045107207" evidence="6">
    <location>
        <begin position="24"/>
        <end position="446"/>
    </location>
</feature>
<evidence type="ECO:0000256" key="6">
    <source>
        <dbReference type="SAM" id="SignalP"/>
    </source>
</evidence>
<keyword evidence="2 6" id="KW-0732">Signal</keyword>
<keyword evidence="3" id="KW-0472">Membrane</keyword>
<proteinExistence type="predicted"/>